<feature type="compositionally biased region" description="Polar residues" evidence="1">
    <location>
        <begin position="41"/>
        <end position="67"/>
    </location>
</feature>
<feature type="region of interest" description="Disordered" evidence="1">
    <location>
        <begin position="32"/>
        <end position="74"/>
    </location>
</feature>
<accession>A0A2H5A2Y5</accession>
<dbReference type="EMBL" id="CP019155">
    <property type="protein sequence ID" value="AUG49081.1"/>
    <property type="molecule type" value="Genomic_DNA"/>
</dbReference>
<organism evidence="2 3">
    <name type="scientific">Haloarcula taiwanensis</name>
    <dbReference type="NCBI Taxonomy" id="1932004"/>
    <lineage>
        <taxon>Archaea</taxon>
        <taxon>Methanobacteriati</taxon>
        <taxon>Methanobacteriota</taxon>
        <taxon>Stenosarchaea group</taxon>
        <taxon>Halobacteria</taxon>
        <taxon>Halobacteriales</taxon>
        <taxon>Haloarculaceae</taxon>
        <taxon>Haloarcula</taxon>
    </lineage>
</organism>
<protein>
    <submittedName>
        <fullName evidence="2">Uncharacterized protein</fullName>
    </submittedName>
</protein>
<evidence type="ECO:0000313" key="2">
    <source>
        <dbReference type="EMBL" id="AUG49081.1"/>
    </source>
</evidence>
<name>A0A2H5A2Y5_9EURY</name>
<sequence>MRSADAGHSEFSVVTIDCLEISVLSSSHAGSASLLSAGQPPRTSTPFEPASITNCRNASQTDPFTSDHTSHEDEIIGTKEKTDEYACQWPTVQLVGNAVPLGLDARPVRKGEARLEIVEDVLDSAERRVDVDNVLLAREFDSQHVPQQRGTTLTSFEAGP</sequence>
<gene>
    <name evidence="2" type="ORF">BVU17_15985</name>
</gene>
<evidence type="ECO:0000256" key="1">
    <source>
        <dbReference type="SAM" id="MobiDB-lite"/>
    </source>
</evidence>
<evidence type="ECO:0000313" key="3">
    <source>
        <dbReference type="Proteomes" id="UP000242917"/>
    </source>
</evidence>
<keyword evidence="3" id="KW-1185">Reference proteome</keyword>
<proteinExistence type="predicted"/>
<dbReference type="KEGG" id="hta:BVU17_15985"/>
<dbReference type="AlphaFoldDB" id="A0A2H5A2Y5"/>
<dbReference type="Proteomes" id="UP000242917">
    <property type="component" value="Chromosome II"/>
</dbReference>
<reference evidence="2 3" key="1">
    <citation type="submission" date="2017-01" db="EMBL/GenBank/DDBJ databases">
        <title>A Red Light-Sensitive Sensory Rhodopsin I From Haloarcula taiwanensis, A New Haloarchaeon Isolated From Taiwan.</title>
        <authorList>
            <person name="Yang C.-S."/>
            <person name="Han Y.-A."/>
            <person name="Chen P.-C."/>
            <person name="Ng W.V."/>
            <person name="Chen T.-W."/>
        </authorList>
    </citation>
    <scope>NUCLEOTIDE SEQUENCE [LARGE SCALE GENOMIC DNA]</scope>
    <source>
        <strain evidence="2 3">Taiwanensis</strain>
    </source>
</reference>